<name>A0A0C1E9U2_9BACT</name>
<sequence>MLENVMKENHILEQIQIDLSSERYDCSLVMASEEIPFDQLLVFLGNDAKEREKILQITTFKQTMAQESKKKEESYHLVKFVVNLPFSVEPSAASQTASTLLFINRFLELPGFELGELEDQVFYRYVLFTKGNKVDPLLLFSLIGNVMMIIDLFNGVIESVASGEKTFNDLLEEMLSLTK</sequence>
<comment type="caution">
    <text evidence="1">The sequence shown here is derived from an EMBL/GenBank/DDBJ whole genome shotgun (WGS) entry which is preliminary data.</text>
</comment>
<dbReference type="EMBL" id="JSAM01000102">
    <property type="protein sequence ID" value="KIA76858.1"/>
    <property type="molecule type" value="Genomic_DNA"/>
</dbReference>
<dbReference type="AlphaFoldDB" id="A0A0C1E9U2"/>
<protein>
    <submittedName>
        <fullName evidence="1">Uncharacterized protein</fullName>
    </submittedName>
</protein>
<organism evidence="1 2">
    <name type="scientific">Parachlamydia acanthamoebae</name>
    <dbReference type="NCBI Taxonomy" id="83552"/>
    <lineage>
        <taxon>Bacteria</taxon>
        <taxon>Pseudomonadati</taxon>
        <taxon>Chlamydiota</taxon>
        <taxon>Chlamydiia</taxon>
        <taxon>Parachlamydiales</taxon>
        <taxon>Parachlamydiaceae</taxon>
        <taxon>Parachlamydia</taxon>
    </lineage>
</organism>
<reference evidence="1 2" key="1">
    <citation type="journal article" date="2014" name="Mol. Biol. Evol.">
        <title>Massive expansion of Ubiquitination-related gene families within the Chlamydiae.</title>
        <authorList>
            <person name="Domman D."/>
            <person name="Collingro A."/>
            <person name="Lagkouvardos I."/>
            <person name="Gehre L."/>
            <person name="Weinmaier T."/>
            <person name="Rattei T."/>
            <person name="Subtil A."/>
            <person name="Horn M."/>
        </authorList>
    </citation>
    <scope>NUCLEOTIDE SEQUENCE [LARGE SCALE GENOMIC DNA]</scope>
    <source>
        <strain evidence="1 2">OEW1</strain>
    </source>
</reference>
<accession>A0A0C1E9U2</accession>
<evidence type="ECO:0000313" key="1">
    <source>
        <dbReference type="EMBL" id="KIA76858.1"/>
    </source>
</evidence>
<dbReference type="Proteomes" id="UP000031307">
    <property type="component" value="Unassembled WGS sequence"/>
</dbReference>
<gene>
    <name evidence="1" type="ORF">DB43_HG00040</name>
</gene>
<dbReference type="PATRIC" id="fig|83552.4.peg.2010"/>
<proteinExistence type="predicted"/>
<evidence type="ECO:0000313" key="2">
    <source>
        <dbReference type="Proteomes" id="UP000031307"/>
    </source>
</evidence>